<accession>A0A195AU35</accession>
<evidence type="ECO:0000313" key="2">
    <source>
        <dbReference type="Proteomes" id="UP000078540"/>
    </source>
</evidence>
<sequence>MSPSWMLHRSLNREHCAQINPIQITQACPYSRSTSRYQAYPADDIDQLANRIRHANA</sequence>
<proteinExistence type="predicted"/>
<organism evidence="1 2">
    <name type="scientific">Atta colombica</name>
    <dbReference type="NCBI Taxonomy" id="520822"/>
    <lineage>
        <taxon>Eukaryota</taxon>
        <taxon>Metazoa</taxon>
        <taxon>Ecdysozoa</taxon>
        <taxon>Arthropoda</taxon>
        <taxon>Hexapoda</taxon>
        <taxon>Insecta</taxon>
        <taxon>Pterygota</taxon>
        <taxon>Neoptera</taxon>
        <taxon>Endopterygota</taxon>
        <taxon>Hymenoptera</taxon>
        <taxon>Apocrita</taxon>
        <taxon>Aculeata</taxon>
        <taxon>Formicoidea</taxon>
        <taxon>Formicidae</taxon>
        <taxon>Myrmicinae</taxon>
        <taxon>Atta</taxon>
    </lineage>
</organism>
<keyword evidence="2" id="KW-1185">Reference proteome</keyword>
<dbReference type="AlphaFoldDB" id="A0A195AU35"/>
<protein>
    <submittedName>
        <fullName evidence="1">Uncharacterized protein</fullName>
    </submittedName>
</protein>
<dbReference type="Proteomes" id="UP000078540">
    <property type="component" value="Unassembled WGS sequence"/>
</dbReference>
<dbReference type="EMBL" id="KQ976745">
    <property type="protein sequence ID" value="KYM75494.1"/>
    <property type="molecule type" value="Genomic_DNA"/>
</dbReference>
<gene>
    <name evidence="1" type="ORF">ALC53_14190</name>
</gene>
<reference evidence="1 2" key="1">
    <citation type="submission" date="2015-09" db="EMBL/GenBank/DDBJ databases">
        <title>Atta colombica WGS genome.</title>
        <authorList>
            <person name="Nygaard S."/>
            <person name="Hu H."/>
            <person name="Boomsma J."/>
            <person name="Zhang G."/>
        </authorList>
    </citation>
    <scope>NUCLEOTIDE SEQUENCE [LARGE SCALE GENOMIC DNA]</scope>
    <source>
        <strain evidence="1">Treedump-2</strain>
        <tissue evidence="1">Whole body</tissue>
    </source>
</reference>
<name>A0A195AU35_9HYME</name>
<evidence type="ECO:0000313" key="1">
    <source>
        <dbReference type="EMBL" id="KYM75494.1"/>
    </source>
</evidence>